<feature type="region of interest" description="Disordered" evidence="1">
    <location>
        <begin position="45"/>
        <end position="68"/>
    </location>
</feature>
<name>A0A172TLK5_9BACL</name>
<gene>
    <name evidence="2" type="ORF">SY83_17955</name>
</gene>
<sequence>MQLSENERSLIEQALNEAMNHSGSYHAQIQYRQVLTKLQSMPMIQSHSETAAQEDGFRYDYDDSSGLI</sequence>
<evidence type="ECO:0000256" key="1">
    <source>
        <dbReference type="SAM" id="MobiDB-lite"/>
    </source>
</evidence>
<keyword evidence="3" id="KW-1185">Reference proteome</keyword>
<evidence type="ECO:0000313" key="3">
    <source>
        <dbReference type="Proteomes" id="UP000076927"/>
    </source>
</evidence>
<organism evidence="2 3">
    <name type="scientific">Paenibacillus swuensis</name>
    <dbReference type="NCBI Taxonomy" id="1178515"/>
    <lineage>
        <taxon>Bacteria</taxon>
        <taxon>Bacillati</taxon>
        <taxon>Bacillota</taxon>
        <taxon>Bacilli</taxon>
        <taxon>Bacillales</taxon>
        <taxon>Paenibacillaceae</taxon>
        <taxon>Paenibacillus</taxon>
    </lineage>
</organism>
<accession>A0A172TLK5</accession>
<dbReference type="KEGG" id="pswu:SY83_17955"/>
<dbReference type="EMBL" id="CP011388">
    <property type="protein sequence ID" value="ANE47862.1"/>
    <property type="molecule type" value="Genomic_DNA"/>
</dbReference>
<dbReference type="RefSeq" id="WP_068609015.1">
    <property type="nucleotide sequence ID" value="NZ_CP011388.1"/>
</dbReference>
<dbReference type="AlphaFoldDB" id="A0A172TLK5"/>
<dbReference type="PATRIC" id="fig|1178515.4.peg.3619"/>
<reference evidence="2 3" key="1">
    <citation type="submission" date="2015-01" db="EMBL/GenBank/DDBJ databases">
        <title>Paenibacillus swuensis/DY6/whole genome sequencing.</title>
        <authorList>
            <person name="Kim M.K."/>
            <person name="Srinivasan S."/>
            <person name="Lee J.-J."/>
        </authorList>
    </citation>
    <scope>NUCLEOTIDE SEQUENCE [LARGE SCALE GENOMIC DNA]</scope>
    <source>
        <strain evidence="2 3">DY6</strain>
    </source>
</reference>
<proteinExistence type="predicted"/>
<dbReference type="OrthoDB" id="2891041at2"/>
<dbReference type="STRING" id="1178515.SY83_17955"/>
<evidence type="ECO:0000313" key="2">
    <source>
        <dbReference type="EMBL" id="ANE47862.1"/>
    </source>
</evidence>
<dbReference type="Proteomes" id="UP000076927">
    <property type="component" value="Chromosome"/>
</dbReference>
<protein>
    <submittedName>
        <fullName evidence="2">Uncharacterized protein</fullName>
    </submittedName>
</protein>